<name>A0AAU7PIL8_9CAUD</name>
<protein>
    <submittedName>
        <fullName evidence="1">Uncharacterized protein</fullName>
    </submittedName>
</protein>
<organism evidence="1">
    <name type="scientific">Salmonella phage SalP219</name>
    <dbReference type="NCBI Taxonomy" id="3158864"/>
    <lineage>
        <taxon>Viruses</taxon>
        <taxon>Duplodnaviria</taxon>
        <taxon>Heunggongvirae</taxon>
        <taxon>Uroviricota</taxon>
        <taxon>Caudoviricetes</taxon>
        <taxon>Vequintavirinae</taxon>
        <taxon>Seunavirus</taxon>
    </lineage>
</organism>
<reference evidence="1" key="1">
    <citation type="submission" date="2024-04" db="EMBL/GenBank/DDBJ databases">
        <authorList>
            <person name="Jaglan A.B."/>
            <person name="Vashisth M."/>
            <person name="Anand T."/>
            <person name="Virmani N."/>
            <person name="Bera B."/>
            <person name="Vaid R."/>
        </authorList>
    </citation>
    <scope>NUCLEOTIDE SEQUENCE</scope>
</reference>
<proteinExistence type="predicted"/>
<evidence type="ECO:0000313" key="1">
    <source>
        <dbReference type="EMBL" id="XBS49826.1"/>
    </source>
</evidence>
<sequence>MEDKYENTIKEVRDMLKRLGITMINRGPTARYMLRFTMKRRWGNTKKFAYECSLENLPTYIAQIEAMGGKIVGIDS</sequence>
<dbReference type="EMBL" id="PP595732">
    <property type="protein sequence ID" value="XBS49826.1"/>
    <property type="molecule type" value="Genomic_DNA"/>
</dbReference>
<accession>A0AAU7PIL8</accession>